<feature type="site" description="Transition state stabilizer" evidence="7">
    <location>
        <position position="26"/>
    </location>
</feature>
<dbReference type="PANTHER" id="PTHR32125:SF4">
    <property type="entry name" value="2-C-METHYL-D-ERYTHRITOL 4-PHOSPHATE CYTIDYLYLTRANSFERASE, CHLOROPLASTIC"/>
    <property type="match status" value="1"/>
</dbReference>
<dbReference type="RefSeq" id="WP_143937221.1">
    <property type="nucleotide sequence ID" value="NZ_VKKG01000001.1"/>
</dbReference>
<dbReference type="Proteomes" id="UP000317638">
    <property type="component" value="Unassembled WGS sequence"/>
</dbReference>
<dbReference type="PROSITE" id="PS01295">
    <property type="entry name" value="ISPD"/>
    <property type="match status" value="1"/>
</dbReference>
<dbReference type="AlphaFoldDB" id="A0A553K606"/>
<comment type="catalytic activity">
    <reaction evidence="1 7">
        <text>2-C-methyl-D-erythritol 4-phosphate + CTP + H(+) = 4-CDP-2-C-methyl-D-erythritol + diphosphate</text>
        <dbReference type="Rhea" id="RHEA:13429"/>
        <dbReference type="ChEBI" id="CHEBI:15378"/>
        <dbReference type="ChEBI" id="CHEBI:33019"/>
        <dbReference type="ChEBI" id="CHEBI:37563"/>
        <dbReference type="ChEBI" id="CHEBI:57823"/>
        <dbReference type="ChEBI" id="CHEBI:58262"/>
        <dbReference type="EC" id="2.7.7.60"/>
    </reaction>
</comment>
<dbReference type="InterPro" id="IPR034683">
    <property type="entry name" value="IspD/TarI"/>
</dbReference>
<feature type="site" description="Positions MEP for the nucleophilic attack" evidence="7">
    <location>
        <position position="213"/>
    </location>
</feature>
<evidence type="ECO:0000313" key="8">
    <source>
        <dbReference type="EMBL" id="TRY20137.1"/>
    </source>
</evidence>
<dbReference type="SUPFAM" id="SSF53448">
    <property type="entry name" value="Nucleotide-diphospho-sugar transferases"/>
    <property type="match status" value="1"/>
</dbReference>
<dbReference type="UniPathway" id="UPA00056">
    <property type="reaction ID" value="UER00093"/>
</dbReference>
<comment type="similarity">
    <text evidence="3 7">Belongs to the IspD/TarI cytidylyltransferase family. IspD subfamily.</text>
</comment>
<dbReference type="HAMAP" id="MF_00108">
    <property type="entry name" value="IspD"/>
    <property type="match status" value="1"/>
</dbReference>
<sequence length="231" mass="23618">MNDFVPAVAIVVAAGSGSRLGADVPKALVELDGVPMVRRCLDALADGGVTSVVVTVPASYEARFQEALSGSPVPFRTVVGGARRQDSVRLGAEALAAGNPADAVVLVHDAARPLVPSGVVAHVSRAVAAGAGAVVPAVPVIDSIRELDDLGSRVVERSRLRAVQTPQGFRLGTLLAAHRHVEAEGIEVTDDAGAAEAIGHAVTLVPGHRDAMKITEPVDMVLAHAILAGRK</sequence>
<dbReference type="EC" id="2.7.7.60" evidence="7"/>
<accession>A0A553K606</accession>
<comment type="pathway">
    <text evidence="2 7">Isoprenoid biosynthesis; isopentenyl diphosphate biosynthesis via DXP pathway; isopentenyl diphosphate from 1-deoxy-D-xylulose 5-phosphate: step 2/6.</text>
</comment>
<gene>
    <name evidence="7 8" type="primary">ispD</name>
    <name evidence="8" type="ORF">FOJ82_04545</name>
</gene>
<dbReference type="InterPro" id="IPR018294">
    <property type="entry name" value="ISPD_synthase_CS"/>
</dbReference>
<evidence type="ECO:0000256" key="4">
    <source>
        <dbReference type="ARBA" id="ARBA00022679"/>
    </source>
</evidence>
<keyword evidence="4 7" id="KW-0808">Transferase</keyword>
<dbReference type="OrthoDB" id="9802561at2"/>
<evidence type="ECO:0000256" key="5">
    <source>
        <dbReference type="ARBA" id="ARBA00022695"/>
    </source>
</evidence>
<dbReference type="GO" id="GO:0019288">
    <property type="term" value="P:isopentenyl diphosphate biosynthetic process, methylerythritol 4-phosphate pathway"/>
    <property type="evidence" value="ECO:0007669"/>
    <property type="project" value="UniProtKB-UniRule"/>
</dbReference>
<evidence type="ECO:0000256" key="1">
    <source>
        <dbReference type="ARBA" id="ARBA00001282"/>
    </source>
</evidence>
<comment type="function">
    <text evidence="7">Catalyzes the formation of 4-diphosphocytidyl-2-C-methyl-D-erythritol from CTP and 2-C-methyl-D-erythritol 4-phosphate (MEP).</text>
</comment>
<dbReference type="InterPro" id="IPR001228">
    <property type="entry name" value="IspD"/>
</dbReference>
<dbReference type="InterPro" id="IPR029044">
    <property type="entry name" value="Nucleotide-diphossugar_trans"/>
</dbReference>
<dbReference type="Gene3D" id="3.90.550.10">
    <property type="entry name" value="Spore Coat Polysaccharide Biosynthesis Protein SpsA, Chain A"/>
    <property type="match status" value="1"/>
</dbReference>
<dbReference type="NCBIfam" id="TIGR00453">
    <property type="entry name" value="ispD"/>
    <property type="match status" value="1"/>
</dbReference>
<feature type="site" description="Transition state stabilizer" evidence="7">
    <location>
        <position position="19"/>
    </location>
</feature>
<evidence type="ECO:0000256" key="2">
    <source>
        <dbReference type="ARBA" id="ARBA00004787"/>
    </source>
</evidence>
<keyword evidence="5 7" id="KW-0548">Nucleotidyltransferase</keyword>
<keyword evidence="9" id="KW-1185">Reference proteome</keyword>
<organism evidence="8 9">
    <name type="scientific">Tessaracoccus rhinocerotis</name>
    <dbReference type="NCBI Taxonomy" id="1689449"/>
    <lineage>
        <taxon>Bacteria</taxon>
        <taxon>Bacillati</taxon>
        <taxon>Actinomycetota</taxon>
        <taxon>Actinomycetes</taxon>
        <taxon>Propionibacteriales</taxon>
        <taxon>Propionibacteriaceae</taxon>
        <taxon>Tessaracoccus</taxon>
    </lineage>
</organism>
<dbReference type="InterPro" id="IPR050088">
    <property type="entry name" value="IspD/TarI_cytidylyltransf_bact"/>
</dbReference>
<reference evidence="8 9" key="1">
    <citation type="submission" date="2019-07" db="EMBL/GenBank/DDBJ databases">
        <authorList>
            <person name="Zhou L.-Y."/>
        </authorList>
    </citation>
    <scope>NUCLEOTIDE SEQUENCE [LARGE SCALE GENOMIC DNA]</scope>
    <source>
        <strain evidence="8 9">YIM 101269</strain>
    </source>
</reference>
<dbReference type="GO" id="GO:0050518">
    <property type="term" value="F:2-C-methyl-D-erythritol 4-phosphate cytidylyltransferase activity"/>
    <property type="evidence" value="ECO:0007669"/>
    <property type="project" value="UniProtKB-UniRule"/>
</dbReference>
<proteinExistence type="inferred from homology"/>
<dbReference type="EMBL" id="VKKG01000001">
    <property type="protein sequence ID" value="TRY20137.1"/>
    <property type="molecule type" value="Genomic_DNA"/>
</dbReference>
<comment type="caution">
    <text evidence="8">The sequence shown here is derived from an EMBL/GenBank/DDBJ whole genome shotgun (WGS) entry which is preliminary data.</text>
</comment>
<evidence type="ECO:0000256" key="3">
    <source>
        <dbReference type="ARBA" id="ARBA00009789"/>
    </source>
</evidence>
<protein>
    <recommendedName>
        <fullName evidence="7">2-C-methyl-D-erythritol 4-phosphate cytidylyltransferase</fullName>
        <ecNumber evidence="7">2.7.7.60</ecNumber>
    </recommendedName>
    <alternativeName>
        <fullName evidence="7">4-diphosphocytidyl-2C-methyl-D-erythritol synthase</fullName>
    </alternativeName>
    <alternativeName>
        <fullName evidence="7">MEP cytidylyltransferase</fullName>
        <shortName evidence="7">MCT</shortName>
    </alternativeName>
</protein>
<dbReference type="FunFam" id="3.90.550.10:FF:000003">
    <property type="entry name" value="2-C-methyl-D-erythritol 4-phosphate cytidylyltransferase"/>
    <property type="match status" value="1"/>
</dbReference>
<feature type="site" description="Positions MEP for the nucleophilic attack" evidence="7">
    <location>
        <position position="157"/>
    </location>
</feature>
<keyword evidence="6 7" id="KW-0414">Isoprene biosynthesis</keyword>
<evidence type="ECO:0000256" key="6">
    <source>
        <dbReference type="ARBA" id="ARBA00023229"/>
    </source>
</evidence>
<dbReference type="PANTHER" id="PTHR32125">
    <property type="entry name" value="2-C-METHYL-D-ERYTHRITOL 4-PHOSPHATE CYTIDYLYLTRANSFERASE, CHLOROPLASTIC"/>
    <property type="match status" value="1"/>
</dbReference>
<dbReference type="Pfam" id="PF01128">
    <property type="entry name" value="IspD"/>
    <property type="match status" value="1"/>
</dbReference>
<name>A0A553K606_9ACTN</name>
<evidence type="ECO:0000256" key="7">
    <source>
        <dbReference type="HAMAP-Rule" id="MF_00108"/>
    </source>
</evidence>
<evidence type="ECO:0000313" key="9">
    <source>
        <dbReference type="Proteomes" id="UP000317638"/>
    </source>
</evidence>